<dbReference type="PANTHER" id="PTHR42648">
    <property type="entry name" value="TRANSPOSASE, PUTATIVE-RELATED"/>
    <property type="match status" value="1"/>
</dbReference>
<dbReference type="GO" id="GO:0006310">
    <property type="term" value="P:DNA recombination"/>
    <property type="evidence" value="ECO:0007669"/>
    <property type="project" value="UniProtKB-KW"/>
</dbReference>
<dbReference type="Proteomes" id="UP000440367">
    <property type="component" value="Unassembled WGS sequence"/>
</dbReference>
<dbReference type="GO" id="GO:0003676">
    <property type="term" value="F:nucleic acid binding"/>
    <property type="evidence" value="ECO:0007669"/>
    <property type="project" value="InterPro"/>
</dbReference>
<feature type="compositionally biased region" description="Basic residues" evidence="10">
    <location>
        <begin position="331"/>
        <end position="340"/>
    </location>
</feature>
<evidence type="ECO:0000256" key="3">
    <source>
        <dbReference type="ARBA" id="ARBA00022759"/>
    </source>
</evidence>
<dbReference type="Proteomes" id="UP000437068">
    <property type="component" value="Unassembled WGS sequence"/>
</dbReference>
<keyword evidence="8" id="KW-0808">Transferase</keyword>
<dbReference type="Pfam" id="PF25597">
    <property type="entry name" value="SH3_retrovirus"/>
    <property type="match status" value="1"/>
</dbReference>
<evidence type="ECO:0000313" key="13">
    <source>
        <dbReference type="EMBL" id="KAE9111625.1"/>
    </source>
</evidence>
<dbReference type="PANTHER" id="PTHR42648:SF11">
    <property type="entry name" value="TRANSPOSON TY4-P GAG-POL POLYPROTEIN"/>
    <property type="match status" value="1"/>
</dbReference>
<evidence type="ECO:0000256" key="8">
    <source>
        <dbReference type="ARBA" id="ARBA00022932"/>
    </source>
</evidence>
<dbReference type="GO" id="GO:0004519">
    <property type="term" value="F:endonuclease activity"/>
    <property type="evidence" value="ECO:0007669"/>
    <property type="project" value="UniProtKB-KW"/>
</dbReference>
<evidence type="ECO:0000256" key="5">
    <source>
        <dbReference type="ARBA" id="ARBA00022842"/>
    </source>
</evidence>
<dbReference type="GO" id="GO:0003887">
    <property type="term" value="F:DNA-directed DNA polymerase activity"/>
    <property type="evidence" value="ECO:0007669"/>
    <property type="project" value="UniProtKB-KW"/>
</dbReference>
<feature type="region of interest" description="Disordered" evidence="10">
    <location>
        <begin position="283"/>
        <end position="354"/>
    </location>
</feature>
<gene>
    <name evidence="17" type="ORF">PF001_g13637</name>
    <name evidence="16" type="ORF">PF002_g8656</name>
    <name evidence="15" type="ORF">PF005_g14079</name>
    <name evidence="14" type="ORF">PF006_g11140</name>
    <name evidence="13" type="ORF">PF007_g11416</name>
    <name evidence="12" type="ORF">PF009_g15633</name>
</gene>
<keyword evidence="1" id="KW-0540">Nuclease</keyword>
<dbReference type="Proteomes" id="UP000441208">
    <property type="component" value="Unassembled WGS sequence"/>
</dbReference>
<name>A0A6A4D8X1_9STRA</name>
<dbReference type="OrthoDB" id="413361at2759"/>
<dbReference type="EMBL" id="QXGF01000912">
    <property type="protein sequence ID" value="KAE8934392.1"/>
    <property type="molecule type" value="Genomic_DNA"/>
</dbReference>
<dbReference type="SUPFAM" id="SSF53098">
    <property type="entry name" value="Ribonuclease H-like"/>
    <property type="match status" value="1"/>
</dbReference>
<keyword evidence="6" id="KW-0229">DNA integration</keyword>
<protein>
    <recommendedName>
        <fullName evidence="11">Integrase catalytic domain-containing protein</fullName>
    </recommendedName>
</protein>
<keyword evidence="19" id="KW-1185">Reference proteome</keyword>
<evidence type="ECO:0000313" key="22">
    <source>
        <dbReference type="Proteomes" id="UP000440732"/>
    </source>
</evidence>
<evidence type="ECO:0000256" key="10">
    <source>
        <dbReference type="SAM" id="MobiDB-lite"/>
    </source>
</evidence>
<keyword evidence="5" id="KW-0460">Magnesium</keyword>
<evidence type="ECO:0000256" key="7">
    <source>
        <dbReference type="ARBA" id="ARBA00022918"/>
    </source>
</evidence>
<evidence type="ECO:0000313" key="21">
    <source>
        <dbReference type="Proteomes" id="UP000440367"/>
    </source>
</evidence>
<evidence type="ECO:0000313" key="15">
    <source>
        <dbReference type="EMBL" id="KAE9203691.1"/>
    </source>
</evidence>
<comment type="caution">
    <text evidence="17">The sequence shown here is derived from an EMBL/GenBank/DDBJ whole genome shotgun (WGS) entry which is preliminary data.</text>
</comment>
<evidence type="ECO:0000313" key="16">
    <source>
        <dbReference type="EMBL" id="KAE9242618.1"/>
    </source>
</evidence>
<dbReference type="Proteomes" id="UP000433483">
    <property type="component" value="Unassembled WGS sequence"/>
</dbReference>
<dbReference type="Gene3D" id="3.30.420.10">
    <property type="entry name" value="Ribonuclease H-like superfamily/Ribonuclease H"/>
    <property type="match status" value="1"/>
</dbReference>
<dbReference type="InterPro" id="IPR012337">
    <property type="entry name" value="RNaseH-like_sf"/>
</dbReference>
<evidence type="ECO:0000313" key="12">
    <source>
        <dbReference type="EMBL" id="KAE8934392.1"/>
    </source>
</evidence>
<dbReference type="AlphaFoldDB" id="A0A6A4D8X1"/>
<dbReference type="EMBL" id="QXGB01000813">
    <property type="protein sequence ID" value="KAE9203691.1"/>
    <property type="molecule type" value="Genomic_DNA"/>
</dbReference>
<dbReference type="InterPro" id="IPR001584">
    <property type="entry name" value="Integrase_cat-core"/>
</dbReference>
<proteinExistence type="predicted"/>
<evidence type="ECO:0000259" key="11">
    <source>
        <dbReference type="PROSITE" id="PS50994"/>
    </source>
</evidence>
<keyword evidence="3" id="KW-0255">Endonuclease</keyword>
<evidence type="ECO:0000256" key="4">
    <source>
        <dbReference type="ARBA" id="ARBA00022801"/>
    </source>
</evidence>
<dbReference type="GO" id="GO:0046872">
    <property type="term" value="F:metal ion binding"/>
    <property type="evidence" value="ECO:0007669"/>
    <property type="project" value="UniProtKB-KW"/>
</dbReference>
<evidence type="ECO:0000313" key="17">
    <source>
        <dbReference type="EMBL" id="KAE9303260.1"/>
    </source>
</evidence>
<keyword evidence="8" id="KW-0548">Nucleotidyltransferase</keyword>
<dbReference type="EMBL" id="QXGE01000812">
    <property type="protein sequence ID" value="KAE9303260.1"/>
    <property type="molecule type" value="Genomic_DNA"/>
</dbReference>
<evidence type="ECO:0000256" key="9">
    <source>
        <dbReference type="ARBA" id="ARBA00023172"/>
    </source>
</evidence>
<keyword evidence="9" id="KW-0233">DNA recombination</keyword>
<dbReference type="PROSITE" id="PS50994">
    <property type="entry name" value="INTEGRASE"/>
    <property type="match status" value="1"/>
</dbReference>
<keyword evidence="4" id="KW-0378">Hydrolase</keyword>
<dbReference type="Proteomes" id="UP000429523">
    <property type="component" value="Unassembled WGS sequence"/>
</dbReference>
<evidence type="ECO:0000256" key="6">
    <source>
        <dbReference type="ARBA" id="ARBA00022908"/>
    </source>
</evidence>
<sequence>MSDVGDMQKYLLGVSNYRYFQLIQDEGSRYKWVYLLKHKSDSNANSMNLTSELLAQGHRIKKFTSDGGGEFLNNALKGLLKLYGIKLVPTHSYTPEENALVEKLNGVPLNKVRVTMHAADLPLKLWPEVLQYVVDIDNMTTTRALNGKTPSEKLFGKKPDTSKIRVCGCVGFVCVQKQVCKHKLSPKANPALLLVFARSAPGYRLLHLRTGKIVEARDVQFREDATVSSKYLNKLLLGRHHGENIPYAPLPVEYIATGNVRDGAYRAVENSLPKDLTTSHAGSAFIDDAHGPGGAASSSSDESEVDEVHDTRATGHGAVPAHGSAQPLAPGRRRLRRQRHGDRSPPPATRVSTRVKTSNVRLRDYHLLVEEKFVGDPATVEEALNSPQREEWLVAMKAEYDALIRNNTWKLIDPHQTSRLRSSLQSGCCG</sequence>
<dbReference type="EMBL" id="QXGA01000584">
    <property type="protein sequence ID" value="KAE9143870.1"/>
    <property type="molecule type" value="Genomic_DNA"/>
</dbReference>
<dbReference type="GO" id="GO:0015074">
    <property type="term" value="P:DNA integration"/>
    <property type="evidence" value="ECO:0007669"/>
    <property type="project" value="UniProtKB-KW"/>
</dbReference>
<feature type="domain" description="Integrase catalytic" evidence="11">
    <location>
        <begin position="1"/>
        <end position="158"/>
    </location>
</feature>
<keyword evidence="7" id="KW-0695">RNA-directed DNA polymerase</keyword>
<dbReference type="EMBL" id="QXFZ01000571">
    <property type="protein sequence ID" value="KAE9111625.1"/>
    <property type="molecule type" value="Genomic_DNA"/>
</dbReference>
<dbReference type="Proteomes" id="UP000440732">
    <property type="component" value="Unassembled WGS sequence"/>
</dbReference>
<dbReference type="InterPro" id="IPR036397">
    <property type="entry name" value="RNaseH_sf"/>
</dbReference>
<dbReference type="GO" id="GO:0003964">
    <property type="term" value="F:RNA-directed DNA polymerase activity"/>
    <property type="evidence" value="ECO:0007669"/>
    <property type="project" value="UniProtKB-KW"/>
</dbReference>
<keyword evidence="2" id="KW-0479">Metal-binding</keyword>
<dbReference type="EMBL" id="QXGD01000343">
    <property type="protein sequence ID" value="KAE9242618.1"/>
    <property type="molecule type" value="Genomic_DNA"/>
</dbReference>
<keyword evidence="8" id="KW-0239">DNA-directed DNA polymerase</keyword>
<evidence type="ECO:0000256" key="1">
    <source>
        <dbReference type="ARBA" id="ARBA00022722"/>
    </source>
</evidence>
<reference evidence="18 19" key="1">
    <citation type="submission" date="2018-08" db="EMBL/GenBank/DDBJ databases">
        <title>Genomic investigation of the strawberry pathogen Phytophthora fragariae indicates pathogenicity is determined by transcriptional variation in three key races.</title>
        <authorList>
            <person name="Adams T.M."/>
            <person name="Armitage A.D."/>
            <person name="Sobczyk M.K."/>
            <person name="Bates H.J."/>
            <person name="Dunwell J.M."/>
            <person name="Nellist C.F."/>
            <person name="Harrison R.J."/>
        </authorList>
    </citation>
    <scope>NUCLEOTIDE SEQUENCE [LARGE SCALE GENOMIC DNA]</scope>
    <source>
        <strain evidence="17 20">A4</strain>
        <strain evidence="16 21">BC-1</strain>
        <strain evidence="15 19">NOV-27</strain>
        <strain evidence="14 22">NOV-5</strain>
        <strain evidence="13 23">NOV-71</strain>
        <strain evidence="12 18">NOV-9</strain>
    </source>
</reference>
<evidence type="ECO:0000313" key="20">
    <source>
        <dbReference type="Proteomes" id="UP000437068"/>
    </source>
</evidence>
<evidence type="ECO:0000313" key="18">
    <source>
        <dbReference type="Proteomes" id="UP000429523"/>
    </source>
</evidence>
<dbReference type="GO" id="GO:0016787">
    <property type="term" value="F:hydrolase activity"/>
    <property type="evidence" value="ECO:0007669"/>
    <property type="project" value="UniProtKB-KW"/>
</dbReference>
<evidence type="ECO:0000256" key="2">
    <source>
        <dbReference type="ARBA" id="ARBA00022723"/>
    </source>
</evidence>
<organism evidence="17 20">
    <name type="scientific">Phytophthora fragariae</name>
    <dbReference type="NCBI Taxonomy" id="53985"/>
    <lineage>
        <taxon>Eukaryota</taxon>
        <taxon>Sar</taxon>
        <taxon>Stramenopiles</taxon>
        <taxon>Oomycota</taxon>
        <taxon>Peronosporomycetes</taxon>
        <taxon>Peronosporales</taxon>
        <taxon>Peronosporaceae</taxon>
        <taxon>Phytophthora</taxon>
    </lineage>
</organism>
<dbReference type="InterPro" id="IPR039537">
    <property type="entry name" value="Retrotran_Ty1/copia-like"/>
</dbReference>
<accession>A0A6A4D8X1</accession>
<dbReference type="InterPro" id="IPR057670">
    <property type="entry name" value="SH3_retrovirus"/>
</dbReference>
<evidence type="ECO:0000313" key="19">
    <source>
        <dbReference type="Proteomes" id="UP000433483"/>
    </source>
</evidence>
<evidence type="ECO:0000313" key="23">
    <source>
        <dbReference type="Proteomes" id="UP000441208"/>
    </source>
</evidence>
<evidence type="ECO:0000313" key="14">
    <source>
        <dbReference type="EMBL" id="KAE9143870.1"/>
    </source>
</evidence>